<evidence type="ECO:0000256" key="1">
    <source>
        <dbReference type="ARBA" id="ARBA00022737"/>
    </source>
</evidence>
<evidence type="ECO:0000313" key="6">
    <source>
        <dbReference type="Proteomes" id="UP001190700"/>
    </source>
</evidence>
<feature type="compositionally biased region" description="Pro residues" evidence="3">
    <location>
        <begin position="1058"/>
        <end position="1068"/>
    </location>
</feature>
<dbReference type="SUPFAM" id="SSF49785">
    <property type="entry name" value="Galactose-binding domain-like"/>
    <property type="match status" value="1"/>
</dbReference>
<dbReference type="CDD" id="cd00057">
    <property type="entry name" value="FA58C"/>
    <property type="match status" value="1"/>
</dbReference>
<sequence>MADEVVILPRSRDLLTPSRLGGSELFGASSGDGIMFHISASRKVKVYWSEDDARYTGTVCVPGTDGLTHIAYEDGDEEDLDMNKEKYEANNMQPYLSAINIYHGVMGITGPAKGRAVSRAVKGMSGLQVQAADAAGEEQTVRTWLPARHVSAVHEHRLGREPVGRDTNNSLPYNRITSNIGANKITNNASSECRSHCGTHHREMTAEAMGLYEAEAIVFRQGTEMTFGEVYTVGGNAYGQLGDGSGTNQSHPVLVAISGNVVQVAAWDHTVFRTSLGQVLACGSNAYGQLGLGSGNTTDIASPVRVMVNFTVTHIAAGHFHTLFVTSGADVYGAGRNSEGQLGTGGTSVTHSSAPLKIPVSSASGVVHAAAGRYHSVFVLATGKGYATGYNSAGQLGDGTRTARTSVVEVALSASGAQVVAGCYHTVILTADGQTYMTGKNDYGQLGDGSTTWRSTPVRVMSSHAVKEAAAGWHHTLFLTTDGTAYATGRRWTQQQSDRYHVLYPDGQSSTPVQVMSGQTVTQIAAGGWHSLFVTAASHVYSGGRNSEGQLGDGTRLVRIDAAEVPILTTHAVGGIGAGRLHSVFMAAGIFPATTLPTATSSPVTSAPATGYPTVSPSSVSPTAGPSQTPTSGPTLSSDAPTSSTTLAPTSGSSVALGMQSGAIADSQISASSEHRDCLAASGRLASSGTYSSSAGSQGAWCAASSASGEWLQVDLGSSQTVQGISTQGRHDAAHWVTSYQVQGSIDGVTWTDALEQVTGGRNFTGNSDQTTTVFRRFFTEIAARYLRVYPLAWSSYIAMRVELYSYMYIAPAPSPPPPPPPSPPPSPPSPPPGPLQSYQTPDSSGTCDSYGMGFRMPPSGHTFWTDVSYSYNSAADGVTSMPLTYTWTLADLAYGSGVYVATAQTAYGVGSSNEWPASSAFDHQRGASNFRTGYHTLARSDQKLTLQMPTAIQLSSYTISQRFDCGCARDQSPSTWTRQSYKRIRDFPVCSKHDTNAFTTTALSTDATTTSAATDCATAAISPITPSPFPAPSPSPPSPSSSPHVLHHPHLSFANPIPSPPRPQPPPPSGASLVMYYAFDSVMDNIVYDIGGAYQHGRTCGSAWVPVFTSGYSGRALYLNASTSGFDIHEGVYVDAYSTSASSKFEGAMLGSNHLHLTVDFYFNLELLGHPDGEALLNFAAASTTGLDRDGLSVWLDSASTLWLRRSDEFGVESGDDLLLSASVSYGSWHHIVISTTSLFDMGTTVEVWLDGRQCVAATFSEAARVCDRLPIFNAHWWLSGRRSSSRLKMKLDEVRIYSNSSTPPPPSPPPPSPYFPSTRFVCPFACGTATGAVYWSLALAKGSYGAVDIGEDALDALFTASTAGIVKRLCSSCATSHREIYYKRLPRRAPISWHGYLASNWSSTANILNVDFELYSTHADALAGANRWTYCNYYSAQGVGFPGECGAAGAVTGQWNTWAPAAGGGAGQDDVAFYVQIDCPCAISTCACKTCTSIRFGDVDPACMEYTQSYCATYSGSDAGCSNFTGRVQRTMTVGTAGGVLNTDTPELLRGRKVVVTIPPNAVSTMTSLTIRELRADEVAAASQHLMTSRWYRAVLSDYISLVPHGSMFAGARSRRCSALSWP</sequence>
<feature type="region of interest" description="Disordered" evidence="3">
    <location>
        <begin position="815"/>
        <end position="846"/>
    </location>
</feature>
<feature type="compositionally biased region" description="Pro residues" evidence="3">
    <location>
        <begin position="815"/>
        <end position="835"/>
    </location>
</feature>
<dbReference type="Gene3D" id="2.130.10.30">
    <property type="entry name" value="Regulator of chromosome condensation 1/beta-lactamase-inhibitor protein II"/>
    <property type="match status" value="2"/>
</dbReference>
<feature type="compositionally biased region" description="Polar residues" evidence="3">
    <location>
        <begin position="624"/>
        <end position="634"/>
    </location>
</feature>
<dbReference type="PANTHER" id="PTHR22870">
    <property type="entry name" value="REGULATOR OF CHROMOSOME CONDENSATION"/>
    <property type="match status" value="1"/>
</dbReference>
<evidence type="ECO:0000256" key="3">
    <source>
        <dbReference type="SAM" id="MobiDB-lite"/>
    </source>
</evidence>
<feature type="compositionally biased region" description="Polar residues" evidence="3">
    <location>
        <begin position="837"/>
        <end position="846"/>
    </location>
</feature>
<feature type="repeat" description="RCC1" evidence="2">
    <location>
        <begin position="433"/>
        <end position="482"/>
    </location>
</feature>
<feature type="repeat" description="RCC1" evidence="2">
    <location>
        <begin position="383"/>
        <end position="432"/>
    </location>
</feature>
<dbReference type="SMART" id="SM00231">
    <property type="entry name" value="FA58C"/>
    <property type="match status" value="1"/>
</dbReference>
<feature type="compositionally biased region" description="Low complexity" evidence="3">
    <location>
        <begin position="599"/>
        <end position="623"/>
    </location>
</feature>
<gene>
    <name evidence="5" type="ORF">CYMTET_11767</name>
</gene>
<dbReference type="CDD" id="cd20404">
    <property type="entry name" value="Tudor_Agenet_AtEML-like"/>
    <property type="match status" value="1"/>
</dbReference>
<feature type="repeat" description="RCC1" evidence="2">
    <location>
        <begin position="277"/>
        <end position="328"/>
    </location>
</feature>
<feature type="repeat" description="RCC1" evidence="2">
    <location>
        <begin position="329"/>
        <end position="382"/>
    </location>
</feature>
<dbReference type="InterPro" id="IPR009091">
    <property type="entry name" value="RCC1/BLIP-II"/>
</dbReference>
<dbReference type="InterPro" id="IPR058923">
    <property type="entry name" value="RCC1-like_dom"/>
</dbReference>
<dbReference type="InterPro" id="IPR051210">
    <property type="entry name" value="Ub_ligase/GEF_domain"/>
</dbReference>
<dbReference type="EMBL" id="LGRX02004419">
    <property type="protein sequence ID" value="KAK3280382.1"/>
    <property type="molecule type" value="Genomic_DNA"/>
</dbReference>
<dbReference type="Proteomes" id="UP001190700">
    <property type="component" value="Unassembled WGS sequence"/>
</dbReference>
<dbReference type="PROSITE" id="PS01285">
    <property type="entry name" value="FA58C_1"/>
    <property type="match status" value="1"/>
</dbReference>
<dbReference type="PRINTS" id="PR00633">
    <property type="entry name" value="RCCNDNSATION"/>
</dbReference>
<dbReference type="SUPFAM" id="SSF49899">
    <property type="entry name" value="Concanavalin A-like lectins/glucanases"/>
    <property type="match status" value="1"/>
</dbReference>
<accession>A0AAE0LCU1</accession>
<dbReference type="Pfam" id="PF00415">
    <property type="entry name" value="RCC1"/>
    <property type="match status" value="1"/>
</dbReference>
<feature type="region of interest" description="Disordered" evidence="3">
    <location>
        <begin position="1025"/>
        <end position="1068"/>
    </location>
</feature>
<organism evidence="5 6">
    <name type="scientific">Cymbomonas tetramitiformis</name>
    <dbReference type="NCBI Taxonomy" id="36881"/>
    <lineage>
        <taxon>Eukaryota</taxon>
        <taxon>Viridiplantae</taxon>
        <taxon>Chlorophyta</taxon>
        <taxon>Pyramimonadophyceae</taxon>
        <taxon>Pyramimonadales</taxon>
        <taxon>Pyramimonadaceae</taxon>
        <taxon>Cymbomonas</taxon>
    </lineage>
</organism>
<dbReference type="FunFam" id="2.60.120.260:FF:000016">
    <property type="entry name" value="Contactin-associated protein-like 4 isoform 1"/>
    <property type="match status" value="1"/>
</dbReference>
<feature type="repeat" description="RCC1" evidence="2">
    <location>
        <begin position="228"/>
        <end position="277"/>
    </location>
</feature>
<protein>
    <recommendedName>
        <fullName evidence="4">F5/8 type C domain-containing protein</fullName>
    </recommendedName>
</protein>
<feature type="compositionally biased region" description="Low complexity" evidence="3">
    <location>
        <begin position="635"/>
        <end position="653"/>
    </location>
</feature>
<dbReference type="InterPro" id="IPR008979">
    <property type="entry name" value="Galactose-bd-like_sf"/>
</dbReference>
<dbReference type="InterPro" id="IPR000408">
    <property type="entry name" value="Reg_chr_condens"/>
</dbReference>
<evidence type="ECO:0000259" key="4">
    <source>
        <dbReference type="PROSITE" id="PS50022"/>
    </source>
</evidence>
<dbReference type="Pfam" id="PF25390">
    <property type="entry name" value="WD40_RLD"/>
    <property type="match status" value="1"/>
</dbReference>
<dbReference type="PROSITE" id="PS50012">
    <property type="entry name" value="RCC1_3"/>
    <property type="match status" value="6"/>
</dbReference>
<feature type="region of interest" description="Disordered" evidence="3">
    <location>
        <begin position="599"/>
        <end position="653"/>
    </location>
</feature>
<dbReference type="InterPro" id="IPR000421">
    <property type="entry name" value="FA58C"/>
</dbReference>
<evidence type="ECO:0000256" key="2">
    <source>
        <dbReference type="PROSITE-ProRule" id="PRU00235"/>
    </source>
</evidence>
<keyword evidence="6" id="KW-1185">Reference proteome</keyword>
<dbReference type="SUPFAM" id="SSF50985">
    <property type="entry name" value="RCC1/BLIP-II"/>
    <property type="match status" value="1"/>
</dbReference>
<reference evidence="5 6" key="1">
    <citation type="journal article" date="2015" name="Genome Biol. Evol.">
        <title>Comparative Genomics of a Bacterivorous Green Alga Reveals Evolutionary Causalities and Consequences of Phago-Mixotrophic Mode of Nutrition.</title>
        <authorList>
            <person name="Burns J.A."/>
            <person name="Paasch A."/>
            <person name="Narechania A."/>
            <person name="Kim E."/>
        </authorList>
    </citation>
    <scope>NUCLEOTIDE SEQUENCE [LARGE SCALE GENOMIC DNA]</scope>
    <source>
        <strain evidence="5 6">PLY_AMNH</strain>
    </source>
</reference>
<feature type="compositionally biased region" description="Pro residues" evidence="3">
    <location>
        <begin position="1026"/>
        <end position="1041"/>
    </location>
</feature>
<proteinExistence type="predicted"/>
<comment type="caution">
    <text evidence="5">The sequence shown here is derived from an EMBL/GenBank/DDBJ whole genome shotgun (WGS) entry which is preliminary data.</text>
</comment>
<feature type="repeat" description="RCC1" evidence="2">
    <location>
        <begin position="538"/>
        <end position="589"/>
    </location>
</feature>
<dbReference type="Pfam" id="PF00754">
    <property type="entry name" value="F5_F8_type_C"/>
    <property type="match status" value="1"/>
</dbReference>
<dbReference type="PANTHER" id="PTHR22870:SF408">
    <property type="entry name" value="OS09G0560450 PROTEIN"/>
    <property type="match status" value="1"/>
</dbReference>
<dbReference type="PROSITE" id="PS00626">
    <property type="entry name" value="RCC1_2"/>
    <property type="match status" value="2"/>
</dbReference>
<keyword evidence="1" id="KW-0677">Repeat</keyword>
<feature type="domain" description="F5/8 type C" evidence="4">
    <location>
        <begin position="652"/>
        <end position="807"/>
    </location>
</feature>
<dbReference type="Gene3D" id="2.60.120.260">
    <property type="entry name" value="Galactose-binding domain-like"/>
    <property type="match status" value="1"/>
</dbReference>
<evidence type="ECO:0000313" key="5">
    <source>
        <dbReference type="EMBL" id="KAK3280382.1"/>
    </source>
</evidence>
<dbReference type="Gene3D" id="2.60.120.200">
    <property type="match status" value="1"/>
</dbReference>
<dbReference type="PROSITE" id="PS50022">
    <property type="entry name" value="FA58C_3"/>
    <property type="match status" value="1"/>
</dbReference>
<name>A0AAE0LCU1_9CHLO</name>
<dbReference type="InterPro" id="IPR013320">
    <property type="entry name" value="ConA-like_dom_sf"/>
</dbReference>